<dbReference type="Proteomes" id="UP000053989">
    <property type="component" value="Unassembled WGS sequence"/>
</dbReference>
<reference evidence="1 2" key="1">
    <citation type="submission" date="2014-04" db="EMBL/GenBank/DDBJ databases">
        <authorList>
            <consortium name="DOE Joint Genome Institute"/>
            <person name="Kuo A."/>
            <person name="Kohler A."/>
            <person name="Nagy L.G."/>
            <person name="Floudas D."/>
            <person name="Copeland A."/>
            <person name="Barry K.W."/>
            <person name="Cichocki N."/>
            <person name="Veneault-Fourrey C."/>
            <person name="LaButti K."/>
            <person name="Lindquist E.A."/>
            <person name="Lipzen A."/>
            <person name="Lundell T."/>
            <person name="Morin E."/>
            <person name="Murat C."/>
            <person name="Sun H."/>
            <person name="Tunlid A."/>
            <person name="Henrissat B."/>
            <person name="Grigoriev I.V."/>
            <person name="Hibbett D.S."/>
            <person name="Martin F."/>
            <person name="Nordberg H.P."/>
            <person name="Cantor M.N."/>
            <person name="Hua S.X."/>
        </authorList>
    </citation>
    <scope>NUCLEOTIDE SEQUENCE [LARGE SCALE GENOMIC DNA]</scope>
    <source>
        <strain evidence="1 2">Foug A</strain>
    </source>
</reference>
<name>A0A0C3E0B5_9AGAM</name>
<evidence type="ECO:0000313" key="2">
    <source>
        <dbReference type="Proteomes" id="UP000053989"/>
    </source>
</evidence>
<protein>
    <submittedName>
        <fullName evidence="1">Uncharacterized protein</fullName>
    </submittedName>
</protein>
<proteinExistence type="predicted"/>
<reference evidence="2" key="2">
    <citation type="submission" date="2015-01" db="EMBL/GenBank/DDBJ databases">
        <title>Evolutionary Origins and Diversification of the Mycorrhizal Mutualists.</title>
        <authorList>
            <consortium name="DOE Joint Genome Institute"/>
            <consortium name="Mycorrhizal Genomics Consortium"/>
            <person name="Kohler A."/>
            <person name="Kuo A."/>
            <person name="Nagy L.G."/>
            <person name="Floudas D."/>
            <person name="Copeland A."/>
            <person name="Barry K.W."/>
            <person name="Cichocki N."/>
            <person name="Veneault-Fourrey C."/>
            <person name="LaButti K."/>
            <person name="Lindquist E.A."/>
            <person name="Lipzen A."/>
            <person name="Lundell T."/>
            <person name="Morin E."/>
            <person name="Murat C."/>
            <person name="Riley R."/>
            <person name="Ohm R."/>
            <person name="Sun H."/>
            <person name="Tunlid A."/>
            <person name="Henrissat B."/>
            <person name="Grigoriev I.V."/>
            <person name="Hibbett D.S."/>
            <person name="Martin F."/>
        </authorList>
    </citation>
    <scope>NUCLEOTIDE SEQUENCE [LARGE SCALE GENOMIC DNA]</scope>
    <source>
        <strain evidence="2">Foug A</strain>
    </source>
</reference>
<dbReference type="AlphaFoldDB" id="A0A0C3E0B5"/>
<keyword evidence="2" id="KW-1185">Reference proteome</keyword>
<dbReference type="HOGENOM" id="CLU_2293350_0_0_1"/>
<organism evidence="1 2">
    <name type="scientific">Scleroderma citrinum Foug A</name>
    <dbReference type="NCBI Taxonomy" id="1036808"/>
    <lineage>
        <taxon>Eukaryota</taxon>
        <taxon>Fungi</taxon>
        <taxon>Dikarya</taxon>
        <taxon>Basidiomycota</taxon>
        <taxon>Agaricomycotina</taxon>
        <taxon>Agaricomycetes</taxon>
        <taxon>Agaricomycetidae</taxon>
        <taxon>Boletales</taxon>
        <taxon>Sclerodermatineae</taxon>
        <taxon>Sclerodermataceae</taxon>
        <taxon>Scleroderma</taxon>
    </lineage>
</organism>
<dbReference type="InParanoid" id="A0A0C3E0B5"/>
<sequence length="101" mass="11127">MNYKFGDGHRSNMGIMDFLCFKHEVRDEIKDRSVFTILLPNFVCFSLSLPSRGTRHLLAANYGDSGCISNASGSTWSTGTANSRRPDGKPNLFGGYCVLSL</sequence>
<accession>A0A0C3E0B5</accession>
<gene>
    <name evidence="1" type="ORF">SCLCIDRAFT_1216024</name>
</gene>
<evidence type="ECO:0000313" key="1">
    <source>
        <dbReference type="EMBL" id="KIM61546.1"/>
    </source>
</evidence>
<dbReference type="EMBL" id="KN822051">
    <property type="protein sequence ID" value="KIM61546.1"/>
    <property type="molecule type" value="Genomic_DNA"/>
</dbReference>